<evidence type="ECO:0000313" key="4">
    <source>
        <dbReference type="Proteomes" id="UP000630923"/>
    </source>
</evidence>
<evidence type="ECO:0000259" key="2">
    <source>
        <dbReference type="Pfam" id="PF00266"/>
    </source>
</evidence>
<sequence length="437" mass="47583">MNTAAINRRQLLKSATLTAVATGLSGKGVYAANAAPNTAETITATADNEAYWASIAKQYDVTRAITHVENGNWGMMARPVMETYIEATKRVNFENSYYARRQFGKDFVAIRDDVANRLGVKPTEVALTRGATEALKNIIGGYNRLTPGDTVMMADLDYGSIQACMTAASKRVGCSTVMLSVPEPASHDDLIAFYEEAFDKHPKTRLLLLTHISHRTGLVMPVKAIAERARARNIDVVVDAAHSWGQMDFSAASLGADFIGFNLHKWIGAPLGVGAMVIRESKLKDIDPDIAAGDYERDRIEGRIHTGTSNFAALLSVPAAFTFHDSIGGSKKEARLRYLRNIWVQKCRPVDGIDILTGDDSRLHAGITSFRFSGQTSAEQNKAVAKYLLENHGVFTVHRTGVNAGACIRVTPALFNSADDMEKTARAIIDARQKFGA</sequence>
<gene>
    <name evidence="3" type="ORF">GCM10017044_04180</name>
</gene>
<dbReference type="Proteomes" id="UP000630923">
    <property type="component" value="Unassembled WGS sequence"/>
</dbReference>
<dbReference type="Gene3D" id="3.40.640.10">
    <property type="entry name" value="Type I PLP-dependent aspartate aminotransferase-like (Major domain)"/>
    <property type="match status" value="1"/>
</dbReference>
<evidence type="ECO:0000256" key="1">
    <source>
        <dbReference type="ARBA" id="ARBA00022898"/>
    </source>
</evidence>
<feature type="domain" description="Aminotransferase class V" evidence="2">
    <location>
        <begin position="95"/>
        <end position="391"/>
    </location>
</feature>
<dbReference type="InterPro" id="IPR015422">
    <property type="entry name" value="PyrdxlP-dep_Trfase_small"/>
</dbReference>
<dbReference type="PANTHER" id="PTHR43092">
    <property type="entry name" value="L-CYSTEINE DESULFHYDRASE"/>
    <property type="match status" value="1"/>
</dbReference>
<dbReference type="SUPFAM" id="SSF53383">
    <property type="entry name" value="PLP-dependent transferases"/>
    <property type="match status" value="1"/>
</dbReference>
<comment type="caution">
    <text evidence="3">The sequence shown here is derived from an EMBL/GenBank/DDBJ whole genome shotgun (WGS) entry which is preliminary data.</text>
</comment>
<proteinExistence type="predicted"/>
<dbReference type="Pfam" id="PF00266">
    <property type="entry name" value="Aminotran_5"/>
    <property type="match status" value="1"/>
</dbReference>
<keyword evidence="1" id="KW-0663">Pyridoxal phosphate</keyword>
<protein>
    <submittedName>
        <fullName evidence="3">Isopenicillin-N epimerase</fullName>
    </submittedName>
</protein>
<dbReference type="Gene3D" id="3.90.1150.10">
    <property type="entry name" value="Aspartate Aminotransferase, domain 1"/>
    <property type="match status" value="1"/>
</dbReference>
<dbReference type="InterPro" id="IPR006311">
    <property type="entry name" value="TAT_signal"/>
</dbReference>
<dbReference type="InterPro" id="IPR015424">
    <property type="entry name" value="PyrdxlP-dep_Trfase"/>
</dbReference>
<organism evidence="3 4">
    <name type="scientific">Kordiimonas sediminis</name>
    <dbReference type="NCBI Taxonomy" id="1735581"/>
    <lineage>
        <taxon>Bacteria</taxon>
        <taxon>Pseudomonadati</taxon>
        <taxon>Pseudomonadota</taxon>
        <taxon>Alphaproteobacteria</taxon>
        <taxon>Kordiimonadales</taxon>
        <taxon>Kordiimonadaceae</taxon>
        <taxon>Kordiimonas</taxon>
    </lineage>
</organism>
<reference evidence="3" key="1">
    <citation type="journal article" date="2014" name="Int. J. Syst. Evol. Microbiol.">
        <title>Complete genome sequence of Corynebacterium casei LMG S-19264T (=DSM 44701T), isolated from a smear-ripened cheese.</title>
        <authorList>
            <consortium name="US DOE Joint Genome Institute (JGI-PGF)"/>
            <person name="Walter F."/>
            <person name="Albersmeier A."/>
            <person name="Kalinowski J."/>
            <person name="Ruckert C."/>
        </authorList>
    </citation>
    <scope>NUCLEOTIDE SEQUENCE</scope>
    <source>
        <strain evidence="3">KCTC 42590</strain>
    </source>
</reference>
<keyword evidence="4" id="KW-1185">Reference proteome</keyword>
<evidence type="ECO:0000313" key="3">
    <source>
        <dbReference type="EMBL" id="GHF13349.1"/>
    </source>
</evidence>
<dbReference type="PANTHER" id="PTHR43092:SF6">
    <property type="entry name" value="BLR1280 PROTEIN"/>
    <property type="match status" value="1"/>
</dbReference>
<dbReference type="InterPro" id="IPR015421">
    <property type="entry name" value="PyrdxlP-dep_Trfase_major"/>
</dbReference>
<accession>A0A919AJZ8</accession>
<reference evidence="3" key="2">
    <citation type="submission" date="2020-09" db="EMBL/GenBank/DDBJ databases">
        <authorList>
            <person name="Sun Q."/>
            <person name="Kim S."/>
        </authorList>
    </citation>
    <scope>NUCLEOTIDE SEQUENCE</scope>
    <source>
        <strain evidence="3">KCTC 42590</strain>
    </source>
</reference>
<dbReference type="PROSITE" id="PS51318">
    <property type="entry name" value="TAT"/>
    <property type="match status" value="1"/>
</dbReference>
<dbReference type="RefSeq" id="WP_191249898.1">
    <property type="nucleotide sequence ID" value="NZ_BNCI01000001.1"/>
</dbReference>
<name>A0A919AJZ8_9PROT</name>
<dbReference type="AlphaFoldDB" id="A0A919AJZ8"/>
<dbReference type="EMBL" id="BNCI01000001">
    <property type="protein sequence ID" value="GHF13349.1"/>
    <property type="molecule type" value="Genomic_DNA"/>
</dbReference>
<dbReference type="InterPro" id="IPR000192">
    <property type="entry name" value="Aminotrans_V_dom"/>
</dbReference>